<feature type="compositionally biased region" description="Polar residues" evidence="1">
    <location>
        <begin position="67"/>
        <end position="81"/>
    </location>
</feature>
<name>A0A556TPH0_BAGYA</name>
<feature type="compositionally biased region" description="Polar residues" evidence="1">
    <location>
        <begin position="539"/>
        <end position="551"/>
    </location>
</feature>
<dbReference type="Pfam" id="PF15273">
    <property type="entry name" value="NHS"/>
    <property type="match status" value="1"/>
</dbReference>
<accession>A0A556TPH0</accession>
<protein>
    <submittedName>
        <fullName evidence="2">Uncharacterized protein</fullName>
    </submittedName>
</protein>
<keyword evidence="3" id="KW-1185">Reference proteome</keyword>
<evidence type="ECO:0000256" key="1">
    <source>
        <dbReference type="SAM" id="MobiDB-lite"/>
    </source>
</evidence>
<feature type="compositionally biased region" description="Polar residues" evidence="1">
    <location>
        <begin position="503"/>
        <end position="513"/>
    </location>
</feature>
<proteinExistence type="predicted"/>
<dbReference type="EMBL" id="VCAZ01000009">
    <property type="protein sequence ID" value="TSK31413.1"/>
    <property type="molecule type" value="Genomic_DNA"/>
</dbReference>
<feature type="compositionally biased region" description="Basic and acidic residues" evidence="1">
    <location>
        <begin position="521"/>
        <end position="532"/>
    </location>
</feature>
<evidence type="ECO:0000313" key="3">
    <source>
        <dbReference type="Proteomes" id="UP000319801"/>
    </source>
</evidence>
<dbReference type="AlphaFoldDB" id="A0A556TPH0"/>
<reference evidence="2 3" key="1">
    <citation type="journal article" date="2019" name="Genome Biol. Evol.">
        <title>Whole-Genome Sequencing of the Giant Devil Catfish, Bagarius yarrelli.</title>
        <authorList>
            <person name="Jiang W."/>
            <person name="Lv Y."/>
            <person name="Cheng L."/>
            <person name="Yang K."/>
            <person name="Chao B."/>
            <person name="Wang X."/>
            <person name="Li Y."/>
            <person name="Pan X."/>
            <person name="You X."/>
            <person name="Zhang Y."/>
            <person name="Yang J."/>
            <person name="Li J."/>
            <person name="Zhang X."/>
            <person name="Liu S."/>
            <person name="Sun C."/>
            <person name="Yang J."/>
            <person name="Shi Q."/>
        </authorList>
    </citation>
    <scope>NUCLEOTIDE SEQUENCE [LARGE SCALE GENOMIC DNA]</scope>
    <source>
        <strain evidence="2">JWS20170419001</strain>
        <tissue evidence="2">Muscle</tissue>
    </source>
</reference>
<dbReference type="Proteomes" id="UP000319801">
    <property type="component" value="Unassembled WGS sequence"/>
</dbReference>
<dbReference type="PANTHER" id="PTHR23039">
    <property type="entry name" value="NANCE-HORAN SYNDROME PROTEIN"/>
    <property type="match status" value="1"/>
</dbReference>
<feature type="region of interest" description="Disordered" evidence="1">
    <location>
        <begin position="770"/>
        <end position="797"/>
    </location>
</feature>
<comment type="caution">
    <text evidence="2">The sequence shown here is derived from an EMBL/GenBank/DDBJ whole genome shotgun (WGS) entry which is preliminary data.</text>
</comment>
<feature type="region of interest" description="Disordered" evidence="1">
    <location>
        <begin position="502"/>
        <end position="601"/>
    </location>
</feature>
<feature type="region of interest" description="Disordered" evidence="1">
    <location>
        <begin position="339"/>
        <end position="369"/>
    </location>
</feature>
<dbReference type="GO" id="GO:0030154">
    <property type="term" value="P:cell differentiation"/>
    <property type="evidence" value="ECO:0007669"/>
    <property type="project" value="TreeGrafter"/>
</dbReference>
<dbReference type="InterPro" id="IPR024845">
    <property type="entry name" value="NHS-like"/>
</dbReference>
<dbReference type="OrthoDB" id="9948858at2759"/>
<feature type="region of interest" description="Disordered" evidence="1">
    <location>
        <begin position="51"/>
        <end position="92"/>
    </location>
</feature>
<gene>
    <name evidence="2" type="ORF">Baya_3523</name>
</gene>
<feature type="region of interest" description="Disordered" evidence="1">
    <location>
        <begin position="412"/>
        <end position="437"/>
    </location>
</feature>
<sequence>MSRSSSAGDLVPKDIAEMLALQNKISKSKKKHGSSISRTFSWFKGSKPKRIVSNGQSRSGRLGSWTGECSTSRQNVDNNDVSKAGQKQDEQSKLTVHYTTSQHYQENVFIEGSRPKYLEDLHSEAQEGLKMLQQEGNIGIFSNQFTVSTQEENNDNCKEKDGHLSFDSTTDRLSAVPAVTSGPALTRQGMRKGSLLQLASDKDADSSSKVIIPSIDGEGPITNHEGARVHLQDIEAFQMSRDDQFLSHHIHVVYRDDFLNTKSGTQMSQRPRSLAVPGITTYSTLLQEPQGPVMSISPQATYLSTIIPNAILPYAIDVIEIDRSCNQRSVGTVSKSILAPASPASSHSGGGTHEEPYSSSSKWSHSQSSETIVSHPSTISFKGSMLSSHVTDSMKSVTDLNEEQMSLKSLFSCSSSTSKAGSRRLQGDLSDPTETAQNSRLISHNLSVMKAKLPPAPPRRTYSLHHEKLNQKPNELAGTKDLKCLGANKKQLDISLYIKEDPTSSYTDNIPTQSPAPPIYDDSKLPVTDKPHKPVQNVIKAQSESNYSSPQDIFERTLSPSSGYSSQSGTPTHSSKDFCPSSTGKQKLKPPKPERTGTQISPAVSVASSLVFLPSTVSDSANQLIHSQMTQSQPAKIILAVPTQNKVPPPTMATIRDLFNIPPPPKVKAPCPPPPETWVHNERTTELLCGPNPKTHRLFGPQKLYQTDITSMKHQATVDTTKLNSRQRQISVETKTNEIQSENKSAMSEGKDKPMIVQEQVLLDEEEEVRNVGQESKSAMSEGKDKPMIVQEQVHFE</sequence>
<dbReference type="PANTHER" id="PTHR23039:SF6">
    <property type="entry name" value="SIMILAR TO MKIAA1522 PROTEIN"/>
    <property type="match status" value="1"/>
</dbReference>
<organism evidence="2 3">
    <name type="scientific">Bagarius yarrelli</name>
    <name type="common">Goonch</name>
    <name type="synonym">Bagrus yarrelli</name>
    <dbReference type="NCBI Taxonomy" id="175774"/>
    <lineage>
        <taxon>Eukaryota</taxon>
        <taxon>Metazoa</taxon>
        <taxon>Chordata</taxon>
        <taxon>Craniata</taxon>
        <taxon>Vertebrata</taxon>
        <taxon>Euteleostomi</taxon>
        <taxon>Actinopterygii</taxon>
        <taxon>Neopterygii</taxon>
        <taxon>Teleostei</taxon>
        <taxon>Ostariophysi</taxon>
        <taxon>Siluriformes</taxon>
        <taxon>Sisoridae</taxon>
        <taxon>Sisorinae</taxon>
        <taxon>Bagarius</taxon>
    </lineage>
</organism>
<evidence type="ECO:0000313" key="2">
    <source>
        <dbReference type="EMBL" id="TSK31413.1"/>
    </source>
</evidence>
<feature type="compositionally biased region" description="Low complexity" evidence="1">
    <location>
        <begin position="559"/>
        <end position="572"/>
    </location>
</feature>
<feature type="compositionally biased region" description="Low complexity" evidence="1">
    <location>
        <begin position="358"/>
        <end position="369"/>
    </location>
</feature>